<keyword evidence="3" id="KW-1185">Reference proteome</keyword>
<accession>A0AAN7SKC3</accession>
<evidence type="ECO:0000313" key="3">
    <source>
        <dbReference type="Proteomes" id="UP001353858"/>
    </source>
</evidence>
<dbReference type="Proteomes" id="UP001353858">
    <property type="component" value="Unassembled WGS sequence"/>
</dbReference>
<name>A0AAN7SKC3_9COLE</name>
<gene>
    <name evidence="2" type="ORF">RN001_016237</name>
</gene>
<reference evidence="3" key="1">
    <citation type="submission" date="2023-01" db="EMBL/GenBank/DDBJ databases">
        <title>Key to firefly adult light organ development and bioluminescence: homeobox transcription factors regulate luciferase expression and transportation to peroxisome.</title>
        <authorList>
            <person name="Fu X."/>
        </authorList>
    </citation>
    <scope>NUCLEOTIDE SEQUENCE [LARGE SCALE GENOMIC DNA]</scope>
</reference>
<evidence type="ECO:0000256" key="1">
    <source>
        <dbReference type="SAM" id="MobiDB-lite"/>
    </source>
</evidence>
<comment type="caution">
    <text evidence="2">The sequence shown here is derived from an EMBL/GenBank/DDBJ whole genome shotgun (WGS) entry which is preliminary data.</text>
</comment>
<feature type="compositionally biased region" description="Basic and acidic residues" evidence="1">
    <location>
        <begin position="49"/>
        <end position="59"/>
    </location>
</feature>
<dbReference type="AlphaFoldDB" id="A0AAN7SKC3"/>
<proteinExistence type="predicted"/>
<organism evidence="2 3">
    <name type="scientific">Aquatica leii</name>
    <dbReference type="NCBI Taxonomy" id="1421715"/>
    <lineage>
        <taxon>Eukaryota</taxon>
        <taxon>Metazoa</taxon>
        <taxon>Ecdysozoa</taxon>
        <taxon>Arthropoda</taxon>
        <taxon>Hexapoda</taxon>
        <taxon>Insecta</taxon>
        <taxon>Pterygota</taxon>
        <taxon>Neoptera</taxon>
        <taxon>Endopterygota</taxon>
        <taxon>Coleoptera</taxon>
        <taxon>Polyphaga</taxon>
        <taxon>Elateriformia</taxon>
        <taxon>Elateroidea</taxon>
        <taxon>Lampyridae</taxon>
        <taxon>Luciolinae</taxon>
        <taxon>Aquatica</taxon>
    </lineage>
</organism>
<dbReference type="EMBL" id="JARPUR010000008">
    <property type="protein sequence ID" value="KAK4872113.1"/>
    <property type="molecule type" value="Genomic_DNA"/>
</dbReference>
<sequence length="218" mass="25293">MEEEINTSVVHILKSMRYNKNQPKQQKRKLQVPAGKSVAIDDFESSDESSQHFRTHDSNSDMDPMSDFEEQIDENSGAGKEELSLPISNESKISNNSHQVSISNSLLPVTNRDINVGDWLLIHLPYFTNDRAQSTFKAFSRYYIAQVVKLNEDGYVGNFLREKTTRDYSGYVYTFPNVKDEYEFTFQQITGKINPPEKYGRGLLSFQIRLYEYNKQFK</sequence>
<evidence type="ECO:0000313" key="2">
    <source>
        <dbReference type="EMBL" id="KAK4872113.1"/>
    </source>
</evidence>
<feature type="region of interest" description="Disordered" evidence="1">
    <location>
        <begin position="16"/>
        <end position="68"/>
    </location>
</feature>
<protein>
    <submittedName>
        <fullName evidence="2">Uncharacterized protein</fullName>
    </submittedName>
</protein>